<dbReference type="Pfam" id="PF02275">
    <property type="entry name" value="CBAH"/>
    <property type="match status" value="1"/>
</dbReference>
<keyword evidence="5" id="KW-1185">Reference proteome</keyword>
<dbReference type="OrthoDB" id="9794717at2"/>
<dbReference type="GO" id="GO:0016787">
    <property type="term" value="F:hydrolase activity"/>
    <property type="evidence" value="ECO:0007669"/>
    <property type="project" value="UniProtKB-KW"/>
</dbReference>
<evidence type="ECO:0000256" key="1">
    <source>
        <dbReference type="ARBA" id="ARBA00006625"/>
    </source>
</evidence>
<proteinExistence type="inferred from homology"/>
<sequence length="325" mass="36593">MCTSIYQIALDGSHVLGRTMDWHALGAEPVFVPRQYQWRSVFDDHSYQNRYGIIGSGGAHDAEIDISDGINEYGLSVQKLTFTNGALFDETASDDLISLAPFELPLYLLGHFKSIAEIEAHLPEIQMMSGENAVKPYGHPELHFVASDATGRIVAIETSHRPLKVIENPLGILTNAYDFKRQLRQLDDYMTFTPAFKAGTVPLNTPRVTTGRFSGKKTPSGSYTPGSRFIRAAYYKERTDQPADEEATVISTWHLLNSVSVPKSKAYQQNYSVYRAATSTESRSYYYEPYNRLGIVKLQLTPEMLSRTKPKFYHVTDRLKTTTLN</sequence>
<gene>
    <name evidence="4" type="ORF">FD04_GL001854</name>
</gene>
<evidence type="ECO:0000256" key="2">
    <source>
        <dbReference type="ARBA" id="ARBA00022801"/>
    </source>
</evidence>
<dbReference type="RefSeq" id="WP_056948798.1">
    <property type="nucleotide sequence ID" value="NZ_AZEE01000030.1"/>
</dbReference>
<evidence type="ECO:0000259" key="3">
    <source>
        <dbReference type="Pfam" id="PF02275"/>
    </source>
</evidence>
<dbReference type="PANTHER" id="PTHR35527">
    <property type="entry name" value="CHOLOYLGLYCINE HYDROLASE"/>
    <property type="match status" value="1"/>
</dbReference>
<protein>
    <submittedName>
        <fullName evidence="4">Penicillin V acylase related amidase</fullName>
    </submittedName>
</protein>
<reference evidence="4 5" key="1">
    <citation type="journal article" date="2015" name="Genome Announc.">
        <title>Expanding the biotechnology potential of lactobacilli through comparative genomics of 213 strains and associated genera.</title>
        <authorList>
            <person name="Sun Z."/>
            <person name="Harris H.M."/>
            <person name="McCann A."/>
            <person name="Guo C."/>
            <person name="Argimon S."/>
            <person name="Zhang W."/>
            <person name="Yang X."/>
            <person name="Jeffery I.B."/>
            <person name="Cooney J.C."/>
            <person name="Kagawa T.F."/>
            <person name="Liu W."/>
            <person name="Song Y."/>
            <person name="Salvetti E."/>
            <person name="Wrobel A."/>
            <person name="Rasinkangas P."/>
            <person name="Parkhill J."/>
            <person name="Rea M.C."/>
            <person name="O'Sullivan O."/>
            <person name="Ritari J."/>
            <person name="Douillard F.P."/>
            <person name="Paul Ross R."/>
            <person name="Yang R."/>
            <person name="Briner A.E."/>
            <person name="Felis G.E."/>
            <person name="de Vos W.M."/>
            <person name="Barrangou R."/>
            <person name="Klaenhammer T.R."/>
            <person name="Caufield P.W."/>
            <person name="Cui Y."/>
            <person name="Zhang H."/>
            <person name="O'Toole P.W."/>
        </authorList>
    </citation>
    <scope>NUCLEOTIDE SEQUENCE [LARGE SCALE GENOMIC DNA]</scope>
    <source>
        <strain evidence="4 5">DSM 19909</strain>
    </source>
</reference>
<dbReference type="STRING" id="1423776.FD04_GL001854"/>
<dbReference type="PATRIC" id="fig|1423776.4.peg.1877"/>
<dbReference type="PANTHER" id="PTHR35527:SF2">
    <property type="entry name" value="HYDROLASE"/>
    <property type="match status" value="1"/>
</dbReference>
<dbReference type="InterPro" id="IPR029132">
    <property type="entry name" value="CBAH/NAAA_C"/>
</dbReference>
<accession>A0A0R1LM52</accession>
<comment type="caution">
    <text evidence="4">The sequence shown here is derived from an EMBL/GenBank/DDBJ whole genome shotgun (WGS) entry which is preliminary data.</text>
</comment>
<feature type="domain" description="Choloylglycine hydrolase/NAAA C-terminal" evidence="3">
    <location>
        <begin position="2"/>
        <end position="311"/>
    </location>
</feature>
<evidence type="ECO:0000313" key="4">
    <source>
        <dbReference type="EMBL" id="KRK96998.1"/>
    </source>
</evidence>
<organism evidence="4 5">
    <name type="scientific">Secundilactobacillus odoratitofui DSM 19909 = JCM 15043</name>
    <dbReference type="NCBI Taxonomy" id="1423776"/>
    <lineage>
        <taxon>Bacteria</taxon>
        <taxon>Bacillati</taxon>
        <taxon>Bacillota</taxon>
        <taxon>Bacilli</taxon>
        <taxon>Lactobacillales</taxon>
        <taxon>Lactobacillaceae</taxon>
        <taxon>Secundilactobacillus</taxon>
    </lineage>
</organism>
<comment type="similarity">
    <text evidence="1">Belongs to the peptidase C59 family.</text>
</comment>
<dbReference type="EMBL" id="AZEE01000030">
    <property type="protein sequence ID" value="KRK96998.1"/>
    <property type="molecule type" value="Genomic_DNA"/>
</dbReference>
<dbReference type="SUPFAM" id="SSF56235">
    <property type="entry name" value="N-terminal nucleophile aminohydrolases (Ntn hydrolases)"/>
    <property type="match status" value="1"/>
</dbReference>
<evidence type="ECO:0000313" key="5">
    <source>
        <dbReference type="Proteomes" id="UP000051160"/>
    </source>
</evidence>
<dbReference type="Gene3D" id="3.60.60.10">
    <property type="entry name" value="Penicillin V Acylase, Chain A"/>
    <property type="match status" value="1"/>
</dbReference>
<dbReference type="InterPro" id="IPR052193">
    <property type="entry name" value="Peptidase_C59"/>
</dbReference>
<dbReference type="AlphaFoldDB" id="A0A0R1LM52"/>
<dbReference type="InterPro" id="IPR029055">
    <property type="entry name" value="Ntn_hydrolases_N"/>
</dbReference>
<dbReference type="Proteomes" id="UP000051160">
    <property type="component" value="Unassembled WGS sequence"/>
</dbReference>
<name>A0A0R1LM52_9LACO</name>
<keyword evidence="2" id="KW-0378">Hydrolase</keyword>